<dbReference type="EMBL" id="CACRTR010000016">
    <property type="protein sequence ID" value="VYU58339.1"/>
    <property type="molecule type" value="Genomic_DNA"/>
</dbReference>
<proteinExistence type="predicted"/>
<gene>
    <name evidence="1" type="ORF">ELLFYP34_03663</name>
</gene>
<organism evidence="1">
    <name type="scientific">Eubacterium limosum</name>
    <dbReference type="NCBI Taxonomy" id="1736"/>
    <lineage>
        <taxon>Bacteria</taxon>
        <taxon>Bacillati</taxon>
        <taxon>Bacillota</taxon>
        <taxon>Clostridia</taxon>
        <taxon>Eubacteriales</taxon>
        <taxon>Eubacteriaceae</taxon>
        <taxon>Eubacterium</taxon>
    </lineage>
</organism>
<reference evidence="1" key="1">
    <citation type="submission" date="2019-11" db="EMBL/GenBank/DDBJ databases">
        <authorList>
            <person name="Feng L."/>
        </authorList>
    </citation>
    <scope>NUCLEOTIDE SEQUENCE</scope>
    <source>
        <strain evidence="1">ElimosumLFYP34</strain>
    </source>
</reference>
<accession>A0A6N3G3N5</accession>
<protein>
    <submittedName>
        <fullName evidence="1">Uncharacterized protein</fullName>
    </submittedName>
</protein>
<sequence>MENNDFTYKDIIELVRPISKRHSPMANADRAKQFSPFAALKGYEEALQLKQKRYTPRIELTEDAKSLLDRKLHILNQWLENGQKPIVTIRYFVPKTVRNPGKTLDESDIELGSYLEISGAVEKINSETQRIQISGELLAVDDVVDLQEGPLTGTSEKTVCIFEADCV</sequence>
<evidence type="ECO:0000313" key="1">
    <source>
        <dbReference type="EMBL" id="VYU58339.1"/>
    </source>
</evidence>
<dbReference type="AlphaFoldDB" id="A0A6N3G3N5"/>
<name>A0A6N3G3N5_EUBLI</name>